<keyword evidence="4 10" id="KW-0809">Transit peptide</keyword>
<gene>
    <name evidence="12" type="ORF">BDV95DRAFT_566801</name>
</gene>
<keyword evidence="2 10" id="KW-0812">Transmembrane</keyword>
<evidence type="ECO:0000256" key="3">
    <source>
        <dbReference type="ARBA" id="ARBA00022792"/>
    </source>
</evidence>
<comment type="similarity">
    <text evidence="1 10">Belongs to the SHE9 family.</text>
</comment>
<evidence type="ECO:0000256" key="11">
    <source>
        <dbReference type="SAM" id="MobiDB-lite"/>
    </source>
</evidence>
<feature type="transmembrane region" description="Helical" evidence="10">
    <location>
        <begin position="493"/>
        <end position="515"/>
    </location>
</feature>
<feature type="compositionally biased region" description="Polar residues" evidence="11">
    <location>
        <begin position="82"/>
        <end position="100"/>
    </location>
</feature>
<protein>
    <recommendedName>
        <fullName evidence="10">Sensitive to high expression protein 9, mitochondrial</fullName>
    </recommendedName>
</protein>
<name>A0A7C8IG40_9PLEO</name>
<evidence type="ECO:0000256" key="9">
    <source>
        <dbReference type="ARBA" id="ARBA00024807"/>
    </source>
</evidence>
<evidence type="ECO:0000313" key="13">
    <source>
        <dbReference type="Proteomes" id="UP000481861"/>
    </source>
</evidence>
<evidence type="ECO:0000256" key="7">
    <source>
        <dbReference type="ARBA" id="ARBA00023128"/>
    </source>
</evidence>
<dbReference type="InterPro" id="IPR008839">
    <property type="entry name" value="MDM33_fungi"/>
</dbReference>
<keyword evidence="6" id="KW-0175">Coiled coil</keyword>
<feature type="region of interest" description="Disordered" evidence="11">
    <location>
        <begin position="1"/>
        <end position="21"/>
    </location>
</feature>
<evidence type="ECO:0000256" key="6">
    <source>
        <dbReference type="ARBA" id="ARBA00023054"/>
    </source>
</evidence>
<dbReference type="EMBL" id="JAADJZ010000007">
    <property type="protein sequence ID" value="KAF2873350.1"/>
    <property type="molecule type" value="Genomic_DNA"/>
</dbReference>
<keyword evidence="8 10" id="KW-0472">Membrane</keyword>
<dbReference type="PANTHER" id="PTHR31961:SF3">
    <property type="entry name" value="SENSITIVE TO HIGH EXPRESSION PROTEIN 9, MITOCHONDRIAL"/>
    <property type="match status" value="1"/>
</dbReference>
<comment type="subcellular location">
    <subcellularLocation>
        <location evidence="10">Mitochondrion inner membrane</location>
        <topology evidence="10">Multi-pass membrane protein</topology>
    </subcellularLocation>
</comment>
<evidence type="ECO:0000256" key="5">
    <source>
        <dbReference type="ARBA" id="ARBA00022989"/>
    </source>
</evidence>
<keyword evidence="3 10" id="KW-0999">Mitochondrion inner membrane</keyword>
<comment type="subunit">
    <text evidence="10">Homooligomer.</text>
</comment>
<dbReference type="OrthoDB" id="5595506at2759"/>
<evidence type="ECO:0000256" key="2">
    <source>
        <dbReference type="ARBA" id="ARBA00022692"/>
    </source>
</evidence>
<dbReference type="AlphaFoldDB" id="A0A7C8IG40"/>
<evidence type="ECO:0000313" key="12">
    <source>
        <dbReference type="EMBL" id="KAF2873350.1"/>
    </source>
</evidence>
<dbReference type="Pfam" id="PF05546">
    <property type="entry name" value="She9_MDM33"/>
    <property type="match status" value="1"/>
</dbReference>
<dbReference type="Proteomes" id="UP000481861">
    <property type="component" value="Unassembled WGS sequence"/>
</dbReference>
<comment type="caution">
    <text evidence="12">The sequence shown here is derived from an EMBL/GenBank/DDBJ whole genome shotgun (WGS) entry which is preliminary data.</text>
</comment>
<organism evidence="12 13">
    <name type="scientific">Massariosphaeria phaeospora</name>
    <dbReference type="NCBI Taxonomy" id="100035"/>
    <lineage>
        <taxon>Eukaryota</taxon>
        <taxon>Fungi</taxon>
        <taxon>Dikarya</taxon>
        <taxon>Ascomycota</taxon>
        <taxon>Pezizomycotina</taxon>
        <taxon>Dothideomycetes</taxon>
        <taxon>Pleosporomycetidae</taxon>
        <taxon>Pleosporales</taxon>
        <taxon>Pleosporales incertae sedis</taxon>
        <taxon>Massariosphaeria</taxon>
    </lineage>
</organism>
<feature type="compositionally biased region" description="Low complexity" evidence="11">
    <location>
        <begin position="7"/>
        <end position="21"/>
    </location>
</feature>
<comment type="function">
    <text evidence="9">Required for the maintenance of the structure of the mitochondrial inner membrane. Involved in mitochondrial morphology. Causes growth arrest when highly overexpressed.</text>
</comment>
<keyword evidence="13" id="KW-1185">Reference proteome</keyword>
<evidence type="ECO:0000256" key="4">
    <source>
        <dbReference type="ARBA" id="ARBA00022946"/>
    </source>
</evidence>
<keyword evidence="5 10" id="KW-1133">Transmembrane helix</keyword>
<proteinExistence type="inferred from homology"/>
<evidence type="ECO:0000256" key="8">
    <source>
        <dbReference type="ARBA" id="ARBA00023136"/>
    </source>
</evidence>
<evidence type="ECO:0000256" key="1">
    <source>
        <dbReference type="ARBA" id="ARBA00007472"/>
    </source>
</evidence>
<sequence length="518" mass="57017">MRPLLQHASRSLGHVSSSVSSYPARIPSTVRSIHQYTLALKSASICARCQFRTIPTSVRKPTGQARAKSLVTRILQRSFSAARTAAQEKNSVGRSESAPETQRPARVNEDAAPSPIIPPKDETAEGTIARVPAEDLPSHRERQRWDYSKRLSGLMDELLPKIATMTQRVNTFTGTDYSGIEALRREIKEQENLVRTRRLAIDAAKQALDDAHSQQGSSQKEVVALLERKHSWSATDLERYMSLIRSEHLNDQAVREAKDAVLTAENALEEARTWLEKRERAQYHEEQIWSDTIRRNSTWVTFGLMGLNIFLLLASLIAIEPWRRRRLVREIKTTLEAQKAVPTPSPPVLLTQPQPAIPITSSLAAPTIEAEIDSVIEPAGEFLEDIEPMEPVGPAESLLSPEKVSKNVTDVVEETAPAPDAMSNPSAMPDVAADMAVPGAAPLTPEQVDPQTSIDIEEEVKSSAAPETWQEKAIAAAHDLVSERPVSVRKIDYTYAVLQSAAAGAVVSGALVILFRPN</sequence>
<dbReference type="PANTHER" id="PTHR31961">
    <property type="entry name" value="SENSITIVE TO HIGH EXPRESSION PROTEIN 9, MITOCHONDRIAL"/>
    <property type="match status" value="1"/>
</dbReference>
<feature type="transmembrane region" description="Helical" evidence="10">
    <location>
        <begin position="299"/>
        <end position="319"/>
    </location>
</feature>
<reference evidence="12 13" key="1">
    <citation type="submission" date="2020-01" db="EMBL/GenBank/DDBJ databases">
        <authorList>
            <consortium name="DOE Joint Genome Institute"/>
            <person name="Haridas S."/>
            <person name="Albert R."/>
            <person name="Binder M."/>
            <person name="Bloem J."/>
            <person name="Labutti K."/>
            <person name="Salamov A."/>
            <person name="Andreopoulos B."/>
            <person name="Baker S.E."/>
            <person name="Barry K."/>
            <person name="Bills G."/>
            <person name="Bluhm B.H."/>
            <person name="Cannon C."/>
            <person name="Castanera R."/>
            <person name="Culley D.E."/>
            <person name="Daum C."/>
            <person name="Ezra D."/>
            <person name="Gonzalez J.B."/>
            <person name="Henrissat B."/>
            <person name="Kuo A."/>
            <person name="Liang C."/>
            <person name="Lipzen A."/>
            <person name="Lutzoni F."/>
            <person name="Magnuson J."/>
            <person name="Mondo S."/>
            <person name="Nolan M."/>
            <person name="Ohm R."/>
            <person name="Pangilinan J."/>
            <person name="Park H.-J.H."/>
            <person name="Ramirez L."/>
            <person name="Alfaro M."/>
            <person name="Sun H."/>
            <person name="Tritt A."/>
            <person name="Yoshinaga Y."/>
            <person name="Zwiers L.-H.L."/>
            <person name="Turgeon B.G."/>
            <person name="Goodwin S.B."/>
            <person name="Spatafora J.W."/>
            <person name="Crous P.W."/>
            <person name="Grigoriev I.V."/>
        </authorList>
    </citation>
    <scope>NUCLEOTIDE SEQUENCE [LARGE SCALE GENOMIC DNA]</scope>
    <source>
        <strain evidence="12 13">CBS 611.86</strain>
    </source>
</reference>
<evidence type="ECO:0000256" key="10">
    <source>
        <dbReference type="RuleBase" id="RU364128"/>
    </source>
</evidence>
<keyword evidence="7 10" id="KW-0496">Mitochondrion</keyword>
<feature type="region of interest" description="Disordered" evidence="11">
    <location>
        <begin position="82"/>
        <end position="126"/>
    </location>
</feature>
<accession>A0A7C8IG40</accession>
<dbReference type="GO" id="GO:0007007">
    <property type="term" value="P:inner mitochondrial membrane organization"/>
    <property type="evidence" value="ECO:0007669"/>
    <property type="project" value="TreeGrafter"/>
</dbReference>
<dbReference type="GO" id="GO:0005743">
    <property type="term" value="C:mitochondrial inner membrane"/>
    <property type="evidence" value="ECO:0007669"/>
    <property type="project" value="UniProtKB-SubCell"/>
</dbReference>